<dbReference type="EMBL" id="VSSQ01000776">
    <property type="protein sequence ID" value="MPM01134.1"/>
    <property type="molecule type" value="Genomic_DNA"/>
</dbReference>
<protein>
    <recommendedName>
        <fullName evidence="8">Lipopolysaccharide export system permease protein LptG</fullName>
    </recommendedName>
</protein>
<feature type="transmembrane region" description="Helical" evidence="6">
    <location>
        <begin position="54"/>
        <end position="78"/>
    </location>
</feature>
<feature type="transmembrane region" description="Helical" evidence="6">
    <location>
        <begin position="335"/>
        <end position="355"/>
    </location>
</feature>
<reference evidence="7" key="1">
    <citation type="submission" date="2019-08" db="EMBL/GenBank/DDBJ databases">
        <authorList>
            <person name="Kucharzyk K."/>
            <person name="Murdoch R.W."/>
            <person name="Higgins S."/>
            <person name="Loffler F."/>
        </authorList>
    </citation>
    <scope>NUCLEOTIDE SEQUENCE</scope>
</reference>
<evidence type="ECO:0000313" key="7">
    <source>
        <dbReference type="EMBL" id="MPM01134.1"/>
    </source>
</evidence>
<evidence type="ECO:0008006" key="8">
    <source>
        <dbReference type="Google" id="ProtNLM"/>
    </source>
</evidence>
<proteinExistence type="predicted"/>
<keyword evidence="5 6" id="KW-0472">Membrane</keyword>
<evidence type="ECO:0000256" key="1">
    <source>
        <dbReference type="ARBA" id="ARBA00004651"/>
    </source>
</evidence>
<keyword evidence="2" id="KW-1003">Cell membrane</keyword>
<keyword evidence="4 6" id="KW-1133">Transmembrane helix</keyword>
<comment type="caution">
    <text evidence="7">The sequence shown here is derived from an EMBL/GenBank/DDBJ whole genome shotgun (WGS) entry which is preliminary data.</text>
</comment>
<dbReference type="Pfam" id="PF03739">
    <property type="entry name" value="LptF_LptG"/>
    <property type="match status" value="1"/>
</dbReference>
<dbReference type="PANTHER" id="PTHR33529">
    <property type="entry name" value="SLR0882 PROTEIN-RELATED"/>
    <property type="match status" value="1"/>
</dbReference>
<dbReference type="GO" id="GO:0043190">
    <property type="term" value="C:ATP-binding cassette (ABC) transporter complex"/>
    <property type="evidence" value="ECO:0007669"/>
    <property type="project" value="TreeGrafter"/>
</dbReference>
<feature type="transmembrane region" description="Helical" evidence="6">
    <location>
        <begin position="306"/>
        <end position="323"/>
    </location>
</feature>
<dbReference type="GO" id="GO:0015920">
    <property type="term" value="P:lipopolysaccharide transport"/>
    <property type="evidence" value="ECO:0007669"/>
    <property type="project" value="TreeGrafter"/>
</dbReference>
<organism evidence="7">
    <name type="scientific">bioreactor metagenome</name>
    <dbReference type="NCBI Taxonomy" id="1076179"/>
    <lineage>
        <taxon>unclassified sequences</taxon>
        <taxon>metagenomes</taxon>
        <taxon>ecological metagenomes</taxon>
    </lineage>
</organism>
<evidence type="ECO:0000256" key="3">
    <source>
        <dbReference type="ARBA" id="ARBA00022692"/>
    </source>
</evidence>
<evidence type="ECO:0000256" key="4">
    <source>
        <dbReference type="ARBA" id="ARBA00022989"/>
    </source>
</evidence>
<evidence type="ECO:0000256" key="6">
    <source>
        <dbReference type="SAM" id="Phobius"/>
    </source>
</evidence>
<evidence type="ECO:0000256" key="2">
    <source>
        <dbReference type="ARBA" id="ARBA00022475"/>
    </source>
</evidence>
<dbReference type="PANTHER" id="PTHR33529:SF6">
    <property type="entry name" value="YJGP_YJGQ FAMILY PERMEASE"/>
    <property type="match status" value="1"/>
</dbReference>
<name>A0A644WFQ1_9ZZZZ</name>
<accession>A0A644WFQ1</accession>
<evidence type="ECO:0000256" key="5">
    <source>
        <dbReference type="ARBA" id="ARBA00023136"/>
    </source>
</evidence>
<dbReference type="AlphaFoldDB" id="A0A644WFQ1"/>
<sequence>MKLIDRYIIRTIALVASITLLLCTLMLLSVDLFANLDSYLTRSIPYPVIAKLTLLYAPEAVLFALGPSLLFSASFFLSQLQANNEMICLLGSGHSYKRIVIPILLLGIMFSALQFGFSEYVHIPLSKEREAQEDALFGLRSTYDNRNITLRDPEGTYVVHARQYSEKEKRLAQVMLVLIDEKGSLQSRIDAPWAYWEEEKGLWRLEQAREQAIDESSMLVNQTDNPALYVDAFTLHPSYFRNLSNDIKTMELRTAYHYLARIADLDPNRYPELATDFAKRILDSLTPLVMLFIACAISYKYKKNVLLFSIITSLGLAVIYYVVQMVTLIMAKQAVIGPLWGMVIPMIVIVCIALAERAAIR</sequence>
<comment type="subcellular location">
    <subcellularLocation>
        <location evidence="1">Cell membrane</location>
        <topology evidence="1">Multi-pass membrane protein</topology>
    </subcellularLocation>
</comment>
<gene>
    <name evidence="7" type="ORF">SDC9_47372</name>
</gene>
<feature type="transmembrane region" description="Helical" evidence="6">
    <location>
        <begin position="281"/>
        <end position="299"/>
    </location>
</feature>
<keyword evidence="3 6" id="KW-0812">Transmembrane</keyword>
<feature type="transmembrane region" description="Helical" evidence="6">
    <location>
        <begin position="99"/>
        <end position="117"/>
    </location>
</feature>
<feature type="transmembrane region" description="Helical" evidence="6">
    <location>
        <begin position="12"/>
        <end position="34"/>
    </location>
</feature>
<dbReference type="InterPro" id="IPR005495">
    <property type="entry name" value="LptG/LptF_permease"/>
</dbReference>